<evidence type="ECO:0000256" key="10">
    <source>
        <dbReference type="ARBA" id="ARBA00022989"/>
    </source>
</evidence>
<dbReference type="GO" id="GO:0046872">
    <property type="term" value="F:metal ion binding"/>
    <property type="evidence" value="ECO:0007669"/>
    <property type="project" value="UniProtKB-UniRule"/>
</dbReference>
<feature type="transmembrane region" description="Helical" evidence="14">
    <location>
        <begin position="312"/>
        <end position="332"/>
    </location>
</feature>
<keyword evidence="4 14" id="KW-0349">Heme</keyword>
<dbReference type="InterPro" id="IPR027387">
    <property type="entry name" value="Cytb/b6-like_sf"/>
</dbReference>
<dbReference type="AlphaFoldDB" id="A0A7L8YTC3"/>
<reference evidence="17" key="1">
    <citation type="journal article" date="2020" name="Parasitol.">
        <title>Redescription and molecular characterization of sarcocysts of Sarcocystis cymruensis from Norway rats (Rattus norvegicus) and Sarcocystis ratti from black rats (R. rattus) in China.</title>
        <authorList>
            <person name="Zeng H."/>
            <person name="Guo Y."/>
            <person name="Ma C."/>
            <person name="Deng S."/>
            <person name="Hu J."/>
            <person name="Zhang Y."/>
        </authorList>
    </citation>
    <scope>NUCLEOTIDE SEQUENCE</scope>
    <source>
        <strain evidence="17">SarCy 972</strain>
    </source>
</reference>
<evidence type="ECO:0000256" key="6">
    <source>
        <dbReference type="ARBA" id="ARBA00022692"/>
    </source>
</evidence>
<dbReference type="PROSITE" id="PS51003">
    <property type="entry name" value="CYTB_CTER"/>
    <property type="match status" value="1"/>
</dbReference>
<proteinExistence type="inferred from homology"/>
<evidence type="ECO:0000256" key="5">
    <source>
        <dbReference type="ARBA" id="ARBA00022660"/>
    </source>
</evidence>
<dbReference type="Pfam" id="PF00033">
    <property type="entry name" value="Cytochrome_B"/>
    <property type="match status" value="1"/>
</dbReference>
<comment type="subcellular location">
    <subcellularLocation>
        <location evidence="1">Mitochondrion inner membrane</location>
        <topology evidence="1">Multi-pass membrane protein</topology>
    </subcellularLocation>
</comment>
<evidence type="ECO:0000259" key="15">
    <source>
        <dbReference type="PROSITE" id="PS51002"/>
    </source>
</evidence>
<dbReference type="GO" id="GO:0016491">
    <property type="term" value="F:oxidoreductase activity"/>
    <property type="evidence" value="ECO:0007669"/>
    <property type="project" value="UniProtKB-UniRule"/>
</dbReference>
<keyword evidence="3 14" id="KW-0813">Transport</keyword>
<comment type="cofactor">
    <cofactor evidence="14">
        <name>heme b</name>
        <dbReference type="ChEBI" id="CHEBI:60344"/>
    </cofactor>
    <text evidence="14">Binds 2 heme groups non-covalently.</text>
</comment>
<feature type="transmembrane region" description="Helical" evidence="14">
    <location>
        <begin position="130"/>
        <end position="153"/>
    </location>
</feature>
<keyword evidence="6 14" id="KW-0812">Transmembrane</keyword>
<evidence type="ECO:0000256" key="1">
    <source>
        <dbReference type="ARBA" id="ARBA00004448"/>
    </source>
</evidence>
<evidence type="ECO:0000313" key="17">
    <source>
        <dbReference type="EMBL" id="QOI58745.1"/>
    </source>
</evidence>
<evidence type="ECO:0000256" key="7">
    <source>
        <dbReference type="ARBA" id="ARBA00022723"/>
    </source>
</evidence>
<keyword evidence="11 14" id="KW-0408">Iron</keyword>
<feature type="domain" description="Cytochrome b/b6 N-terminal region profile" evidence="15">
    <location>
        <begin position="1"/>
        <end position="196"/>
    </location>
</feature>
<dbReference type="InterPro" id="IPR005798">
    <property type="entry name" value="Cyt_b/b6_C"/>
</dbReference>
<evidence type="ECO:0000256" key="4">
    <source>
        <dbReference type="ARBA" id="ARBA00022617"/>
    </source>
</evidence>
<dbReference type="InterPro" id="IPR036150">
    <property type="entry name" value="Cyt_b/b6_C_sf"/>
</dbReference>
<keyword evidence="10 14" id="KW-1133">Transmembrane helix</keyword>
<evidence type="ECO:0000259" key="16">
    <source>
        <dbReference type="PROSITE" id="PS51003"/>
    </source>
</evidence>
<evidence type="ECO:0000256" key="9">
    <source>
        <dbReference type="ARBA" id="ARBA00022982"/>
    </source>
</evidence>
<dbReference type="InterPro" id="IPR048259">
    <property type="entry name" value="Cytochrome_b_N_euk/bac"/>
</dbReference>
<feature type="transmembrane region" description="Helical" evidence="14">
    <location>
        <begin position="272"/>
        <end position="291"/>
    </location>
</feature>
<gene>
    <name evidence="17" type="primary">cytb</name>
</gene>
<evidence type="ECO:0000256" key="13">
    <source>
        <dbReference type="ARBA" id="ARBA00023136"/>
    </source>
</evidence>
<organism evidence="17">
    <name type="scientific">Sarcocystis cymruensis</name>
    <dbReference type="NCBI Taxonomy" id="2055950"/>
    <lineage>
        <taxon>Eukaryota</taxon>
        <taxon>Sar</taxon>
        <taxon>Alveolata</taxon>
        <taxon>Apicomplexa</taxon>
        <taxon>Conoidasida</taxon>
        <taxon>Coccidia</taxon>
        <taxon>Eucoccidiorida</taxon>
        <taxon>Eimeriorina</taxon>
        <taxon>Sarcocystidae</taxon>
        <taxon>Sarcocystis</taxon>
    </lineage>
</organism>
<keyword evidence="7 14" id="KW-0479">Metal-binding</keyword>
<dbReference type="GO" id="GO:0006122">
    <property type="term" value="P:mitochondrial electron transport, ubiquinol to cytochrome c"/>
    <property type="evidence" value="ECO:0007669"/>
    <property type="project" value="TreeGrafter"/>
</dbReference>
<feature type="transmembrane region" description="Helical" evidence="14">
    <location>
        <begin position="71"/>
        <end position="89"/>
    </location>
</feature>
<dbReference type="PROSITE" id="PS51002">
    <property type="entry name" value="CYTB_NTER"/>
    <property type="match status" value="1"/>
</dbReference>
<dbReference type="Gene3D" id="1.20.810.10">
    <property type="entry name" value="Cytochrome Bc1 Complex, Chain C"/>
    <property type="match status" value="1"/>
</dbReference>
<feature type="transmembrane region" description="Helical" evidence="14">
    <location>
        <begin position="21"/>
        <end position="43"/>
    </location>
</feature>
<evidence type="ECO:0000256" key="14">
    <source>
        <dbReference type="RuleBase" id="RU362117"/>
    </source>
</evidence>
<feature type="transmembrane region" description="Helical" evidence="14">
    <location>
        <begin position="165"/>
        <end position="186"/>
    </location>
</feature>
<dbReference type="CDD" id="cd00284">
    <property type="entry name" value="Cytochrome_b_N"/>
    <property type="match status" value="1"/>
</dbReference>
<evidence type="ECO:0000256" key="2">
    <source>
        <dbReference type="ARBA" id="ARBA00013531"/>
    </source>
</evidence>
<evidence type="ECO:0000256" key="8">
    <source>
        <dbReference type="ARBA" id="ARBA00022792"/>
    </source>
</evidence>
<dbReference type="PANTHER" id="PTHR19271:SF16">
    <property type="entry name" value="CYTOCHROME B"/>
    <property type="match status" value="1"/>
</dbReference>
<comment type="function">
    <text evidence="14">Component of the ubiquinol-cytochrome c reductase complex (complex III or cytochrome b-c1 complex) that is part of the mitochondrial respiratory chain. The b-c1 complex mediates electron transfer from ubiquinol to cytochrome c. Contributes to the generation of a proton gradient across the mitochondrial membrane that is then used for ATP synthesis.</text>
</comment>
<comment type="similarity">
    <text evidence="14">Belongs to the cytochrome b family.</text>
</comment>
<evidence type="ECO:0000256" key="3">
    <source>
        <dbReference type="ARBA" id="ARBA00022448"/>
    </source>
</evidence>
<feature type="transmembrane region" description="Helical" evidence="14">
    <location>
        <begin position="217"/>
        <end position="236"/>
    </location>
</feature>
<accession>A0A7L8YTC3</accession>
<feature type="transmembrane region" description="Helical" evidence="14">
    <location>
        <begin position="338"/>
        <end position="358"/>
    </location>
</feature>
<dbReference type="SUPFAM" id="SSF81342">
    <property type="entry name" value="Transmembrane di-heme cytochromes"/>
    <property type="match status" value="1"/>
</dbReference>
<keyword evidence="13 14" id="KW-0472">Membrane</keyword>
<dbReference type="InterPro" id="IPR016174">
    <property type="entry name" value="Di-haem_cyt_TM"/>
</dbReference>
<feature type="transmembrane region" description="Helical" evidence="14">
    <location>
        <begin position="248"/>
        <end position="266"/>
    </location>
</feature>
<keyword evidence="12 14" id="KW-0496">Mitochondrion</keyword>
<dbReference type="Pfam" id="PF00032">
    <property type="entry name" value="Cytochrom_B_C"/>
    <property type="match status" value="1"/>
</dbReference>
<geneLocation type="mitochondrion" evidence="17"/>
<dbReference type="InterPro" id="IPR005797">
    <property type="entry name" value="Cyt_b/b6_N"/>
</dbReference>
<name>A0A7L8YTC3_9APIC</name>
<dbReference type="PANTHER" id="PTHR19271">
    <property type="entry name" value="CYTOCHROME B"/>
    <property type="match status" value="1"/>
</dbReference>
<dbReference type="EMBL" id="MT407375">
    <property type="protein sequence ID" value="QOI58745.1"/>
    <property type="molecule type" value="Genomic_DNA"/>
</dbReference>
<dbReference type="GO" id="GO:0005743">
    <property type="term" value="C:mitochondrial inner membrane"/>
    <property type="evidence" value="ECO:0007669"/>
    <property type="project" value="UniProtKB-SubCell"/>
</dbReference>
<dbReference type="SUPFAM" id="SSF81648">
    <property type="entry name" value="a domain/subunit of cytochrome bc1 complex (Ubiquinol-cytochrome c reductase)"/>
    <property type="match status" value="1"/>
</dbReference>
<keyword evidence="8" id="KW-0999">Mitochondrion inner membrane</keyword>
<feature type="transmembrane region" description="Helical" evidence="14">
    <location>
        <begin position="101"/>
        <end position="124"/>
    </location>
</feature>
<keyword evidence="9 14" id="KW-0249">Electron transport</keyword>
<evidence type="ECO:0000256" key="12">
    <source>
        <dbReference type="ARBA" id="ARBA00023128"/>
    </source>
</evidence>
<evidence type="ECO:0000256" key="11">
    <source>
        <dbReference type="ARBA" id="ARBA00023004"/>
    </source>
</evidence>
<protein>
    <recommendedName>
        <fullName evidence="2 14">Cytochrome b</fullName>
    </recommendedName>
</protein>
<feature type="domain" description="Cytochrome b/b6 C-terminal region profile" evidence="16">
    <location>
        <begin position="196"/>
        <end position="359"/>
    </location>
</feature>
<keyword evidence="5 14" id="KW-0679">Respiratory chain</keyword>
<dbReference type="GO" id="GO:0008121">
    <property type="term" value="F:quinol-cytochrome-c reductase activity"/>
    <property type="evidence" value="ECO:0007669"/>
    <property type="project" value="TreeGrafter"/>
</dbReference>
<sequence>MSLVRAHLVNYRCAININFSYNFGFLLAIAFVTQIVTGITLALRYTSDGVFSFASVQQIMREVAGGWEFRFLHSTTASAVFAFLLIHMIRGLYNGSYSYLTTAWLSGLVLYIISIATAFLGYVLPWGQMSFWGATVITNLLSPIPYLVPWILGGYYVSDVTLKRFFVLHFILPFVGCIIIVLHIFYLHLNGSSNPVGIDTPLKVPFYPHMLITDAKGLSYFILIMFLQIGFGWIELSHPDNSIPVNRFVTPLHIVPEWYFLAYYALLKVIPSKTGGLLVFMSSLILLALYAEIRHFKTRMYLRQQFSTRNVITSWIILWVYSMILLILIGGAMPQSVYIQYGRLASIFYIVTSLAVCLY</sequence>